<keyword evidence="1" id="KW-1133">Transmembrane helix</keyword>
<keyword evidence="1" id="KW-0472">Membrane</keyword>
<organism evidence="2 3">
    <name type="scientific">Tunturiibacter gelidiferens</name>
    <dbReference type="NCBI Taxonomy" id="3069689"/>
    <lineage>
        <taxon>Bacteria</taxon>
        <taxon>Pseudomonadati</taxon>
        <taxon>Acidobacteriota</taxon>
        <taxon>Terriglobia</taxon>
        <taxon>Terriglobales</taxon>
        <taxon>Acidobacteriaceae</taxon>
        <taxon>Tunturiibacter</taxon>
    </lineage>
</organism>
<dbReference type="EMBL" id="JACHEB010000014">
    <property type="protein sequence ID" value="MBB5331238.1"/>
    <property type="molecule type" value="Genomic_DNA"/>
</dbReference>
<evidence type="ECO:0000256" key="1">
    <source>
        <dbReference type="SAM" id="Phobius"/>
    </source>
</evidence>
<name>A0A9X0U698_9BACT</name>
<keyword evidence="1" id="KW-0812">Transmembrane</keyword>
<gene>
    <name evidence="2" type="ORF">HDF14_004882</name>
</gene>
<keyword evidence="3" id="KW-1185">Reference proteome</keyword>
<proteinExistence type="predicted"/>
<accession>A0A9X0U698</accession>
<feature type="transmembrane region" description="Helical" evidence="1">
    <location>
        <begin position="23"/>
        <end position="46"/>
    </location>
</feature>
<sequence length="78" mass="8269">MATIGYLMTGVSSFLMTKATNHINALAAFNLAAISTALVLLGPGAFSLDARLFGRREIIIPEGRVDLVDDSQEDSALD</sequence>
<protein>
    <submittedName>
        <fullName evidence="2">Membrane protein YphA (DoxX/SURF4 family)</fullName>
    </submittedName>
</protein>
<evidence type="ECO:0000313" key="3">
    <source>
        <dbReference type="Proteomes" id="UP000535182"/>
    </source>
</evidence>
<reference evidence="2 3" key="1">
    <citation type="submission" date="2020-08" db="EMBL/GenBank/DDBJ databases">
        <title>Genomic Encyclopedia of Type Strains, Phase IV (KMG-V): Genome sequencing to study the core and pangenomes of soil and plant-associated prokaryotes.</title>
        <authorList>
            <person name="Whitman W."/>
        </authorList>
    </citation>
    <scope>NUCLEOTIDE SEQUENCE [LARGE SCALE GENOMIC DNA]</scope>
    <source>
        <strain evidence="2 3">X5P2</strain>
    </source>
</reference>
<dbReference type="RefSeq" id="WP_221304843.1">
    <property type="nucleotide sequence ID" value="NZ_JACHEB010000014.1"/>
</dbReference>
<comment type="caution">
    <text evidence="2">The sequence shown here is derived from an EMBL/GenBank/DDBJ whole genome shotgun (WGS) entry which is preliminary data.</text>
</comment>
<evidence type="ECO:0000313" key="2">
    <source>
        <dbReference type="EMBL" id="MBB5331238.1"/>
    </source>
</evidence>
<dbReference type="AlphaFoldDB" id="A0A9X0U698"/>
<dbReference type="Proteomes" id="UP000535182">
    <property type="component" value="Unassembled WGS sequence"/>
</dbReference>